<dbReference type="PROSITE" id="PS01357">
    <property type="entry name" value="ZF_ZZ_1"/>
    <property type="match status" value="1"/>
</dbReference>
<dbReference type="InterPro" id="IPR043145">
    <property type="entry name" value="Znf_ZZ_sf"/>
</dbReference>
<dbReference type="PANTHER" id="PTHR10315">
    <property type="entry name" value="E3 UBIQUITIN PROTEIN LIGASE SIAH"/>
    <property type="match status" value="1"/>
</dbReference>
<feature type="region of interest" description="Disordered" evidence="5">
    <location>
        <begin position="333"/>
        <end position="360"/>
    </location>
</feature>
<dbReference type="InterPro" id="IPR052088">
    <property type="entry name" value="E3_ubiquitin-ligase_SINA"/>
</dbReference>
<dbReference type="InterPro" id="IPR000433">
    <property type="entry name" value="Znf_ZZ"/>
</dbReference>
<proteinExistence type="predicted"/>
<dbReference type="SUPFAM" id="SSF57850">
    <property type="entry name" value="RING/U-box"/>
    <property type="match status" value="2"/>
</dbReference>
<evidence type="ECO:0000256" key="3">
    <source>
        <dbReference type="ARBA" id="ARBA00022833"/>
    </source>
</evidence>
<protein>
    <recommendedName>
        <fullName evidence="6">ZZ-type domain-containing protein</fullName>
    </recommendedName>
</protein>
<dbReference type="Pfam" id="PF21362">
    <property type="entry name" value="Sina_RING"/>
    <property type="match status" value="1"/>
</dbReference>
<organism evidence="7 8">
    <name type="scientific">Orchesella dallaii</name>
    <dbReference type="NCBI Taxonomy" id="48710"/>
    <lineage>
        <taxon>Eukaryota</taxon>
        <taxon>Metazoa</taxon>
        <taxon>Ecdysozoa</taxon>
        <taxon>Arthropoda</taxon>
        <taxon>Hexapoda</taxon>
        <taxon>Collembola</taxon>
        <taxon>Entomobryomorpha</taxon>
        <taxon>Entomobryoidea</taxon>
        <taxon>Orchesellidae</taxon>
        <taxon>Orchesellinae</taxon>
        <taxon>Orchesella</taxon>
    </lineage>
</organism>
<dbReference type="EMBL" id="CAXLJM020000118">
    <property type="protein sequence ID" value="CAL8137522.1"/>
    <property type="molecule type" value="Genomic_DNA"/>
</dbReference>
<accession>A0ABP1RWS0</accession>
<evidence type="ECO:0000256" key="5">
    <source>
        <dbReference type="SAM" id="MobiDB-lite"/>
    </source>
</evidence>
<dbReference type="CDD" id="cd02340">
    <property type="entry name" value="ZZ_NBR1_like"/>
    <property type="match status" value="1"/>
</dbReference>
<keyword evidence="2 4" id="KW-0863">Zinc-finger</keyword>
<keyword evidence="8" id="KW-1185">Reference proteome</keyword>
<reference evidence="7 8" key="1">
    <citation type="submission" date="2024-08" db="EMBL/GenBank/DDBJ databases">
        <authorList>
            <person name="Cucini C."/>
            <person name="Frati F."/>
        </authorList>
    </citation>
    <scope>NUCLEOTIDE SEQUENCE [LARGE SCALE GENOMIC DNA]</scope>
</reference>
<evidence type="ECO:0000313" key="8">
    <source>
        <dbReference type="Proteomes" id="UP001642540"/>
    </source>
</evidence>
<dbReference type="SMART" id="SM00291">
    <property type="entry name" value="ZnF_ZZ"/>
    <property type="match status" value="2"/>
</dbReference>
<sequence>MESFKSFKCLVCLRIPDNEIFQCKNGHSICHNCVANSPIHCPAPECGILYRMGKVRNLALESLLDPIDFECIFKAVGCTRVCKRADLNKHIEGCQYGRQNLLLCKMIGYETCQFLPQSQTRAEILEHFRANHDDVFIQNGKRARIRLEDFVSVAEATEDYWWTPILINFENNETGPLFLILGSTNAKEKLTSWMCLLLWADKKENEANMFAEFSIQSVADEIPELKWTLPATHIQKAKPFLDECFPWKVRTAFLTQHYLNGTAEGRSLVIKVAMLQGKDRQLKVDREGEERSVIGSRGKMAKVCKEEQPSTSRQAYHGQLRTSANAKRIDELNLRAHSRPRSTNLIPPSSESTGNGHNQTATTGEHIFNTPMPVSCDGCNMEPIRRIRYKCTQCEDFDLCSECVQEGAHEDHIFVVIRNAFQNKELISSTSKVPKLLNKEVDPGRDAARSMADTTDSNSDDDDVKVNVGSPCKQCDKHDMKTDELLYRCLTCPEYFVCSECFDQHEHSHKHFFAMTRNRLQWTMLDEYRSRIAVKLRSYNRTSGKGKSFTSCKRKGR</sequence>
<keyword evidence="1" id="KW-0479">Metal-binding</keyword>
<feature type="compositionally biased region" description="Polar residues" evidence="5">
    <location>
        <begin position="341"/>
        <end position="360"/>
    </location>
</feature>
<comment type="caution">
    <text evidence="7">The sequence shown here is derived from an EMBL/GenBank/DDBJ whole genome shotgun (WGS) entry which is preliminary data.</text>
</comment>
<feature type="region of interest" description="Disordered" evidence="5">
    <location>
        <begin position="441"/>
        <end position="463"/>
    </location>
</feature>
<gene>
    <name evidence="7" type="ORF">ODALV1_LOCUS26954</name>
</gene>
<dbReference type="Proteomes" id="UP001642540">
    <property type="component" value="Unassembled WGS sequence"/>
</dbReference>
<dbReference type="PROSITE" id="PS50135">
    <property type="entry name" value="ZF_ZZ_2"/>
    <property type="match status" value="1"/>
</dbReference>
<dbReference type="PANTHER" id="PTHR10315:SF117">
    <property type="entry name" value="RING-TYPE E3 UBIQUITIN TRANSFERASE"/>
    <property type="match status" value="1"/>
</dbReference>
<evidence type="ECO:0000256" key="2">
    <source>
        <dbReference type="ARBA" id="ARBA00022771"/>
    </source>
</evidence>
<evidence type="ECO:0000313" key="7">
    <source>
        <dbReference type="EMBL" id="CAL8137522.1"/>
    </source>
</evidence>
<keyword evidence="3" id="KW-0862">Zinc</keyword>
<name>A0ABP1RWS0_9HEXA</name>
<dbReference type="InterPro" id="IPR049548">
    <property type="entry name" value="Sina-like_RING"/>
</dbReference>
<evidence type="ECO:0000256" key="1">
    <source>
        <dbReference type="ARBA" id="ARBA00022723"/>
    </source>
</evidence>
<feature type="domain" description="ZZ-type" evidence="6">
    <location>
        <begin position="371"/>
        <end position="422"/>
    </location>
</feature>
<dbReference type="Pfam" id="PF00569">
    <property type="entry name" value="ZZ"/>
    <property type="match status" value="1"/>
</dbReference>
<evidence type="ECO:0000259" key="6">
    <source>
        <dbReference type="PROSITE" id="PS50135"/>
    </source>
</evidence>
<dbReference type="SUPFAM" id="SSF49599">
    <property type="entry name" value="TRAF domain-like"/>
    <property type="match status" value="1"/>
</dbReference>
<dbReference type="Gene3D" id="3.30.60.90">
    <property type="match status" value="2"/>
</dbReference>
<evidence type="ECO:0000256" key="4">
    <source>
        <dbReference type="PROSITE-ProRule" id="PRU00228"/>
    </source>
</evidence>